<evidence type="ECO:0000313" key="1">
    <source>
        <dbReference type="EMBL" id="NIK16090.1"/>
    </source>
</evidence>
<comment type="caution">
    <text evidence="1">The sequence shown here is derived from an EMBL/GenBank/DDBJ whole genome shotgun (WGS) entry which is preliminary data.</text>
</comment>
<dbReference type="RefSeq" id="WP_166911350.1">
    <property type="nucleotide sequence ID" value="NZ_JAASRS010000001.1"/>
</dbReference>
<keyword evidence="2" id="KW-1185">Reference proteome</keyword>
<dbReference type="EMBL" id="JAASRS010000001">
    <property type="protein sequence ID" value="NIK16090.1"/>
    <property type="molecule type" value="Genomic_DNA"/>
</dbReference>
<gene>
    <name evidence="1" type="ORF">BDD39_002600</name>
</gene>
<dbReference type="Proteomes" id="UP000532769">
    <property type="component" value="Unassembled WGS sequence"/>
</dbReference>
<name>A0A846MKE7_9BACL</name>
<proteinExistence type="predicted"/>
<reference evidence="1 2" key="1">
    <citation type="submission" date="2020-03" db="EMBL/GenBank/DDBJ databases">
        <title>Genomic Encyclopedia of Archaeal and Bacterial Type Strains, Phase II (KMG-II): from individual species to whole genera.</title>
        <authorList>
            <person name="Goeker M."/>
        </authorList>
    </citation>
    <scope>NUCLEOTIDE SEQUENCE [LARGE SCALE GENOMIC DNA]</scope>
    <source>
        <strain evidence="1 2">DSM 4749</strain>
    </source>
</reference>
<evidence type="ECO:0000313" key="2">
    <source>
        <dbReference type="Proteomes" id="UP000532769"/>
    </source>
</evidence>
<organism evidence="1 2">
    <name type="scientific">Saccharococcus thermophilus</name>
    <dbReference type="NCBI Taxonomy" id="29396"/>
    <lineage>
        <taxon>Bacteria</taxon>
        <taxon>Bacillati</taxon>
        <taxon>Bacillota</taxon>
        <taxon>Bacilli</taxon>
        <taxon>Bacillales</taxon>
        <taxon>Anoxybacillaceae</taxon>
        <taxon>Saccharococcus</taxon>
    </lineage>
</organism>
<protein>
    <submittedName>
        <fullName evidence="1">Uncharacterized protein</fullName>
    </submittedName>
</protein>
<accession>A0A846MKE7</accession>
<sequence>MENLREWVEKHCHLWEELEVDRNRSFKPKRFTINIRKDVLAHQIGDEVEEIATYVKPSMKTTPYDFLNELIISSLKKREKGKALHSVVEGRLKKFSCFLYFVTVTKKFNKSDIQLIEAFKKGDKNEKLENISREKEDPNDNKSVLVEKIVYVGISTDLIGRYKDGHKVTQKLNDPKWNKNLHEKKIYIATVEVNADVGSEQGVDLPLEVLKPYKLVDSILHFLESFFIAYFGVPEYNNKDTLPKIDFPNWPWIPFVEDMNIPKYDNSILFGEDIEINVNKKIEILEPSIDLKLRELEKLKKQKLKRQKTTSS</sequence>
<dbReference type="AlphaFoldDB" id="A0A846MKE7"/>